<evidence type="ECO:0000313" key="12">
    <source>
        <dbReference type="EMBL" id="KVI09027.1"/>
    </source>
</evidence>
<dbReference type="PROSITE" id="PS50884">
    <property type="entry name" value="ZF_DOF_2"/>
    <property type="match status" value="1"/>
</dbReference>
<keyword evidence="5 8" id="KW-0238">DNA-binding</keyword>
<accession>A0A103YH63</accession>
<keyword evidence="1 9" id="KW-0479">Metal-binding</keyword>
<comment type="function">
    <text evidence="9">Transcription factor that binds specifically to a 5'-AA[AG]G-3' consensus core sequence.</text>
</comment>
<protein>
    <recommendedName>
        <fullName evidence="9">Dof zinc finger protein</fullName>
    </recommendedName>
</protein>
<dbReference type="STRING" id="59895.A0A103YH63"/>
<comment type="caution">
    <text evidence="12">The sequence shown here is derived from an EMBL/GenBank/DDBJ whole genome shotgun (WGS) entry which is preliminary data.</text>
</comment>
<feature type="region of interest" description="Disordered" evidence="10">
    <location>
        <begin position="32"/>
        <end position="61"/>
    </location>
</feature>
<evidence type="ECO:0000256" key="10">
    <source>
        <dbReference type="SAM" id="MobiDB-lite"/>
    </source>
</evidence>
<dbReference type="GO" id="GO:0003677">
    <property type="term" value="F:DNA binding"/>
    <property type="evidence" value="ECO:0007669"/>
    <property type="project" value="UniProtKB-UniRule"/>
</dbReference>
<evidence type="ECO:0000256" key="8">
    <source>
        <dbReference type="PROSITE-ProRule" id="PRU00071"/>
    </source>
</evidence>
<keyword evidence="7 8" id="KW-0539">Nucleus</keyword>
<evidence type="ECO:0000256" key="9">
    <source>
        <dbReference type="RuleBase" id="RU369094"/>
    </source>
</evidence>
<feature type="region of interest" description="Disordered" evidence="10">
    <location>
        <begin position="176"/>
        <end position="198"/>
    </location>
</feature>
<sequence length="292" mass="32339">MPLLFYCTQETEKAKMIDQKFFVGGATGTTRHPNISTNYSDHSPPPPPPPPPSSTTNLNSENHHLKCPRCDSSNTKFCYYNNYNLTQPRYFCKTCRRYWTRGGALRNVPIGGGCRKNKGTTIASALAKQISSTENLKALISSDLGKSDIINSLDERSKPILWASSPQTSHLLSLLRSTHNHNPNPNPNFTSNANTFNPSWRINSQMVRDQQQENGGIITGHEGRITGNNPAQMHQQLRSSPSNYYHHDQAVAPMTNPSSSTSASTVANGESGYWNLMIPWSDLSITNNAYAP</sequence>
<dbReference type="Proteomes" id="UP000243975">
    <property type="component" value="Unassembled WGS sequence"/>
</dbReference>
<evidence type="ECO:0000256" key="5">
    <source>
        <dbReference type="ARBA" id="ARBA00023125"/>
    </source>
</evidence>
<dbReference type="AlphaFoldDB" id="A0A103YH63"/>
<comment type="subcellular location">
    <subcellularLocation>
        <location evidence="8 9">Nucleus</location>
    </subcellularLocation>
</comment>
<keyword evidence="13" id="KW-1185">Reference proteome</keyword>
<name>A0A103YH63_CYNCS</name>
<feature type="compositionally biased region" description="Pro residues" evidence="10">
    <location>
        <begin position="43"/>
        <end position="53"/>
    </location>
</feature>
<dbReference type="PANTHER" id="PTHR31992">
    <property type="entry name" value="DOF ZINC FINGER PROTEIN DOF1.4-RELATED"/>
    <property type="match status" value="1"/>
</dbReference>
<dbReference type="EMBL" id="LEKV01001074">
    <property type="protein sequence ID" value="KVI09027.1"/>
    <property type="molecule type" value="Genomic_DNA"/>
</dbReference>
<dbReference type="InterPro" id="IPR003851">
    <property type="entry name" value="Znf_Dof"/>
</dbReference>
<reference evidence="12 13" key="1">
    <citation type="journal article" date="2016" name="Sci. Rep.">
        <title>The genome sequence of the outbreeding globe artichoke constructed de novo incorporating a phase-aware low-pass sequencing strategy of F1 progeny.</title>
        <authorList>
            <person name="Scaglione D."/>
            <person name="Reyes-Chin-Wo S."/>
            <person name="Acquadro A."/>
            <person name="Froenicke L."/>
            <person name="Portis E."/>
            <person name="Beitel C."/>
            <person name="Tirone M."/>
            <person name="Mauro R."/>
            <person name="Lo Monaco A."/>
            <person name="Mauromicale G."/>
            <person name="Faccioli P."/>
            <person name="Cattivelli L."/>
            <person name="Rieseberg L."/>
            <person name="Michelmore R."/>
            <person name="Lanteri S."/>
        </authorList>
    </citation>
    <scope>NUCLEOTIDE SEQUENCE [LARGE SCALE GENOMIC DNA]</scope>
    <source>
        <strain evidence="12">2C</strain>
    </source>
</reference>
<evidence type="ECO:0000313" key="13">
    <source>
        <dbReference type="Proteomes" id="UP000243975"/>
    </source>
</evidence>
<keyword evidence="2 8" id="KW-0863">Zinc-finger</keyword>
<feature type="region of interest" description="Disordered" evidence="10">
    <location>
        <begin position="220"/>
        <end position="240"/>
    </location>
</feature>
<dbReference type="InterPro" id="IPR045174">
    <property type="entry name" value="Dof"/>
</dbReference>
<proteinExistence type="predicted"/>
<feature type="domain" description="Dof-type" evidence="11">
    <location>
        <begin position="65"/>
        <end position="119"/>
    </location>
</feature>
<dbReference type="PANTHER" id="PTHR31992:SF329">
    <property type="entry name" value="DOF ZINC FINGER PROTEIN"/>
    <property type="match status" value="1"/>
</dbReference>
<evidence type="ECO:0000259" key="11">
    <source>
        <dbReference type="PROSITE" id="PS50884"/>
    </source>
</evidence>
<feature type="compositionally biased region" description="Polar residues" evidence="10">
    <location>
        <begin position="226"/>
        <end position="240"/>
    </location>
</feature>
<evidence type="ECO:0000256" key="6">
    <source>
        <dbReference type="ARBA" id="ARBA00023163"/>
    </source>
</evidence>
<evidence type="ECO:0000256" key="2">
    <source>
        <dbReference type="ARBA" id="ARBA00022771"/>
    </source>
</evidence>
<keyword evidence="6 9" id="KW-0804">Transcription</keyword>
<dbReference type="Pfam" id="PF02701">
    <property type="entry name" value="Zn_ribbon_Dof"/>
    <property type="match status" value="1"/>
</dbReference>
<dbReference type="GO" id="GO:0005634">
    <property type="term" value="C:nucleus"/>
    <property type="evidence" value="ECO:0007669"/>
    <property type="project" value="UniProtKB-SubCell"/>
</dbReference>
<keyword evidence="3 9" id="KW-0862">Zinc</keyword>
<evidence type="ECO:0000256" key="1">
    <source>
        <dbReference type="ARBA" id="ARBA00022723"/>
    </source>
</evidence>
<keyword evidence="4 9" id="KW-0805">Transcription regulation</keyword>
<dbReference type="GO" id="GO:0003700">
    <property type="term" value="F:DNA-binding transcription factor activity"/>
    <property type="evidence" value="ECO:0007669"/>
    <property type="project" value="UniProtKB-UniRule"/>
</dbReference>
<dbReference type="Gramene" id="KVI09027">
    <property type="protein sequence ID" value="KVI09027"/>
    <property type="gene ID" value="Ccrd_012607"/>
</dbReference>
<organism evidence="12 13">
    <name type="scientific">Cynara cardunculus var. scolymus</name>
    <name type="common">Globe artichoke</name>
    <name type="synonym">Cynara scolymus</name>
    <dbReference type="NCBI Taxonomy" id="59895"/>
    <lineage>
        <taxon>Eukaryota</taxon>
        <taxon>Viridiplantae</taxon>
        <taxon>Streptophyta</taxon>
        <taxon>Embryophyta</taxon>
        <taxon>Tracheophyta</taxon>
        <taxon>Spermatophyta</taxon>
        <taxon>Magnoliopsida</taxon>
        <taxon>eudicotyledons</taxon>
        <taxon>Gunneridae</taxon>
        <taxon>Pentapetalae</taxon>
        <taxon>asterids</taxon>
        <taxon>campanulids</taxon>
        <taxon>Asterales</taxon>
        <taxon>Asteraceae</taxon>
        <taxon>Carduoideae</taxon>
        <taxon>Cardueae</taxon>
        <taxon>Carduinae</taxon>
        <taxon>Cynara</taxon>
    </lineage>
</organism>
<evidence type="ECO:0000256" key="3">
    <source>
        <dbReference type="ARBA" id="ARBA00022833"/>
    </source>
</evidence>
<gene>
    <name evidence="12" type="ORF">Ccrd_012607</name>
</gene>
<evidence type="ECO:0000256" key="7">
    <source>
        <dbReference type="ARBA" id="ARBA00023242"/>
    </source>
</evidence>
<dbReference type="PROSITE" id="PS01361">
    <property type="entry name" value="ZF_DOF_1"/>
    <property type="match status" value="1"/>
</dbReference>
<dbReference type="GO" id="GO:0008270">
    <property type="term" value="F:zinc ion binding"/>
    <property type="evidence" value="ECO:0007669"/>
    <property type="project" value="UniProtKB-KW"/>
</dbReference>
<feature type="compositionally biased region" description="Polar residues" evidence="10">
    <location>
        <begin position="32"/>
        <end position="41"/>
    </location>
</feature>
<evidence type="ECO:0000256" key="4">
    <source>
        <dbReference type="ARBA" id="ARBA00023015"/>
    </source>
</evidence>